<sequence length="74" mass="7822">MDDREPNHQDHKLIPDATNELKGMAKQGMAHPSTKPVLTGAVVGAVAAGLLPVVTWPIGLVAGAGIMLYKRIRP</sequence>
<protein>
    <submittedName>
        <fullName evidence="2">Uncharacterized protein</fullName>
    </submittedName>
</protein>
<dbReference type="KEGG" id="emv:HQR01_09045"/>
<feature type="transmembrane region" description="Helical" evidence="1">
    <location>
        <begin position="41"/>
        <end position="69"/>
    </location>
</feature>
<dbReference type="EMBL" id="CP053921">
    <property type="protein sequence ID" value="QKG71495.1"/>
    <property type="molecule type" value="Genomic_DNA"/>
</dbReference>
<gene>
    <name evidence="2" type="ORF">HQR01_09045</name>
</gene>
<keyword evidence="1" id="KW-1133">Transmembrane helix</keyword>
<keyword evidence="1" id="KW-0472">Membrane</keyword>
<dbReference type="AlphaFoldDB" id="A0A7D3X9Z4"/>
<dbReference type="Proteomes" id="UP000504693">
    <property type="component" value="Chromosome"/>
</dbReference>
<evidence type="ECO:0000313" key="2">
    <source>
        <dbReference type="EMBL" id="QKG71495.1"/>
    </source>
</evidence>
<dbReference type="RefSeq" id="WP_173214465.1">
    <property type="nucleotide sequence ID" value="NZ_CP053921.1"/>
</dbReference>
<name>A0A7D3X9Z4_9SPHN</name>
<keyword evidence="1" id="KW-0812">Transmembrane</keyword>
<proteinExistence type="predicted"/>
<reference evidence="2 3" key="1">
    <citation type="submission" date="2020-05" db="EMBL/GenBank/DDBJ databases">
        <title>Erythrobacter mangrovi sp. nov., isolated from rhizosphere soil of mangrove plant (Kandelia candel).</title>
        <authorList>
            <person name="Ye Y.H."/>
        </authorList>
    </citation>
    <scope>NUCLEOTIDE SEQUENCE [LARGE SCALE GENOMIC DNA]</scope>
    <source>
        <strain evidence="2 3">EB310</strain>
    </source>
</reference>
<organism evidence="2 3">
    <name type="scientific">Erythrobacter mangrovi</name>
    <dbReference type="NCBI Taxonomy" id="2739433"/>
    <lineage>
        <taxon>Bacteria</taxon>
        <taxon>Pseudomonadati</taxon>
        <taxon>Pseudomonadota</taxon>
        <taxon>Alphaproteobacteria</taxon>
        <taxon>Sphingomonadales</taxon>
        <taxon>Erythrobacteraceae</taxon>
        <taxon>Erythrobacter/Porphyrobacter group</taxon>
        <taxon>Erythrobacter</taxon>
    </lineage>
</organism>
<keyword evidence="3" id="KW-1185">Reference proteome</keyword>
<evidence type="ECO:0000313" key="3">
    <source>
        <dbReference type="Proteomes" id="UP000504693"/>
    </source>
</evidence>
<evidence type="ECO:0000256" key="1">
    <source>
        <dbReference type="SAM" id="Phobius"/>
    </source>
</evidence>
<accession>A0A7D3X9Z4</accession>